<reference evidence="1 2" key="1">
    <citation type="journal article" date="2015" name="Genome Announc.">
        <title>Complete genome sequence of Vibrio alginolyticus ATCC 17749.</title>
        <authorList>
            <person name="Liu X.F."/>
            <person name="Cao Y."/>
            <person name="Zhang H.L."/>
            <person name="Chen Y.J."/>
            <person name="Hu C.J."/>
        </authorList>
    </citation>
    <scope>NUCLEOTIDE SEQUENCE [LARGE SCALE GENOMIC DNA]</scope>
    <source>
        <strain evidence="2">ATCC 17749 / DSM 2171 / NBRC 15630 / NCIMB 1903 / NCTC 12160 / XII-53</strain>
    </source>
</reference>
<sequence>MIEWSISRLPLHGVWGMDNGWYEVFHNILVPEVLRDEKKESIETTGGYRLNFEYGRPVLYSDGFADCGFEMHSLNRVFLPVFLKKEKELNCDLSPYAFIYIFGYTEFDEYVVNSIKKKRSFLNSLINTRKMEDYKKSKSYLKVFCCISWSISPIGFRIKPIDRELFANDCFINDDENVIYESPYILVNEDICDNVNDYIDLAAIELARYTKMKFS</sequence>
<evidence type="ECO:0000313" key="1">
    <source>
        <dbReference type="EMBL" id="AGV15966.1"/>
    </source>
</evidence>
<organism evidence="1 2">
    <name type="scientific">Vibrio alginolyticus (strain ATCC 17749 / DSM 2171 / NBRC 15630 / NCIMB 1903 / NCTC 12160 / XII-53)</name>
    <dbReference type="NCBI Taxonomy" id="1219076"/>
    <lineage>
        <taxon>Bacteria</taxon>
        <taxon>Pseudomonadati</taxon>
        <taxon>Pseudomonadota</taxon>
        <taxon>Gammaproteobacteria</taxon>
        <taxon>Vibrionales</taxon>
        <taxon>Vibrionaceae</taxon>
        <taxon>Vibrio</taxon>
    </lineage>
</organism>
<dbReference type="AlphaFoldDB" id="A0A2I3BYK1"/>
<evidence type="ECO:0000313" key="2">
    <source>
        <dbReference type="Proteomes" id="UP000016714"/>
    </source>
</evidence>
<protein>
    <submittedName>
        <fullName evidence="1">Uncharacterized protein</fullName>
    </submittedName>
</protein>
<accession>A0A2I3BYK1</accession>
<dbReference type="Proteomes" id="UP000016714">
    <property type="component" value="Chromosome 1"/>
</dbReference>
<dbReference type="RefSeq" id="WP_021033815.1">
    <property type="nucleotide sequence ID" value="NC_022349.1"/>
</dbReference>
<dbReference type="EMBL" id="CP006718">
    <property type="protein sequence ID" value="AGV15966.1"/>
    <property type="molecule type" value="Genomic_DNA"/>
</dbReference>
<dbReference type="HOGENOM" id="CLU_1282771_0_0_6"/>
<dbReference type="KEGG" id="vag:N646_0133"/>
<proteinExistence type="predicted"/>
<name>A0A2I3BYK1_VIBAX</name>
<gene>
    <name evidence="1" type="ORF">N646_0133</name>
</gene>